<organism evidence="3 4">
    <name type="scientific">Mytilus coruscus</name>
    <name type="common">Sea mussel</name>
    <dbReference type="NCBI Taxonomy" id="42192"/>
    <lineage>
        <taxon>Eukaryota</taxon>
        <taxon>Metazoa</taxon>
        <taxon>Spiralia</taxon>
        <taxon>Lophotrochozoa</taxon>
        <taxon>Mollusca</taxon>
        <taxon>Bivalvia</taxon>
        <taxon>Autobranchia</taxon>
        <taxon>Pteriomorphia</taxon>
        <taxon>Mytilida</taxon>
        <taxon>Mytiloidea</taxon>
        <taxon>Mytilidae</taxon>
        <taxon>Mytilinae</taxon>
        <taxon>Mytilus</taxon>
    </lineage>
</organism>
<dbReference type="InterPro" id="IPR057323">
    <property type="entry name" value="RHG40/28/18_ubiquitin"/>
</dbReference>
<sequence>MHASVVHMSHCELFHGNLTDEIHRKLFHGNLTDESHCKLSHGNLTDESHCKLSHGNLTDESHFKLSHGNLTDESHFKLSHGNLTDEPHCELSHGTVTDESYCKLFHGNLTGKSHCKLVHGNLTDESHFKLFHGNLTDDSHCKLSHGYLTDESNSYGNLLNETHYESHCKPSHCNLTDESHCKLSHGYLTDESHSHGNLTDENESHCKLTHCNLTDESHCKLSHGYLTDDSHCHGNCGVTVDMMCYHGNSKPSSNLNIYFSGYHGEAVDMMCYYGSSKPSSKLNIYFSGYHGVTVDMMCYHGNSKPSRNFNIYFLGYHGVTLTVDIMCYQGNSKPSIYLNIYFTVYHGVTVDMMCYHGNSIKPSSNLYIYFSGYHGEFHDIENNQDDEGEEDLHSKTPDEGEQEAAWLKEAGYGYVVNALHDGKDLSEDDIEALTATLTSHQAAVVKRRVDTLNATIRKKQKQSNKTDVRDIFKTKSWEGYGASPRHGSDEVDGINMRGKNSERYSFTKNKGGYSMSGRKTENVADKMTTGVEVLSMEPRGTFRQTSFTKTSLSHPMPSISDEDVSVDIKISEPIVPKERLFYLRGRWYIYQAPVIMERKELRDNLPDFDIQPDPLGNTQITDLSQVDLDHLRSLTLIELTALFDNNNILWSRRKTKKKLKDHGLFGVPLETLVENDKQIDSKYNIPLVFLDIIRFLEKYCLDIEGILRVPGSTSRVKLLRQEIEEKFYQGTFSWVDVMPNDAAALLKQFLRELPSPLLTPQYIEAFAQVENIPDRQLQLQALNLLIILLPDVNRNTLWVLLKFLNKIVSHRDQNLMGLNNVAMIIAPNLFLSPISRSKTKTVNDLEINMAAGTSNVVRMFIKYHKIIWMVPSFLLQQMRHKNELEQHRKAREKHKMKFLGKKDKHDRSELYKKPILHEGDFVDGVIRVQAPHLTKSCVAIRLDPGVLAGDIVNRFRKTTNINREHLSAGKKSGRGKIVVDPSNVQFAQDNTHLFEVGGNIGERCLDHNTHMLTLYKVNPNAEWIIKGRGQP</sequence>
<dbReference type="EMBL" id="CACVKT020008353">
    <property type="protein sequence ID" value="CAC5414840.1"/>
    <property type="molecule type" value="Genomic_DNA"/>
</dbReference>
<dbReference type="GO" id="GO:0005737">
    <property type="term" value="C:cytoplasm"/>
    <property type="evidence" value="ECO:0007669"/>
    <property type="project" value="TreeGrafter"/>
</dbReference>
<feature type="domain" description="Rho-GAP" evidence="2">
    <location>
        <begin position="667"/>
        <end position="868"/>
    </location>
</feature>
<reference evidence="3 4" key="1">
    <citation type="submission" date="2020-06" db="EMBL/GenBank/DDBJ databases">
        <authorList>
            <person name="Li R."/>
            <person name="Bekaert M."/>
        </authorList>
    </citation>
    <scope>NUCLEOTIDE SEQUENCE [LARGE SCALE GENOMIC DNA]</scope>
    <source>
        <strain evidence="4">wild</strain>
    </source>
</reference>
<dbReference type="PROSITE" id="PS50238">
    <property type="entry name" value="RHOGAP"/>
    <property type="match status" value="1"/>
</dbReference>
<evidence type="ECO:0000313" key="3">
    <source>
        <dbReference type="EMBL" id="CAC5414840.1"/>
    </source>
</evidence>
<dbReference type="SMART" id="SM00324">
    <property type="entry name" value="RhoGAP"/>
    <property type="match status" value="1"/>
</dbReference>
<dbReference type="Pfam" id="PF00620">
    <property type="entry name" value="RhoGAP"/>
    <property type="match status" value="1"/>
</dbReference>
<dbReference type="Pfam" id="PF25442">
    <property type="entry name" value="Ubiquitin_RHG40_C"/>
    <property type="match status" value="1"/>
</dbReference>
<dbReference type="PANTHER" id="PTHR14963">
    <property type="entry name" value="RHO GTPASE ACTIVATING PROTEIN 18,19-RELATED"/>
    <property type="match status" value="1"/>
</dbReference>
<dbReference type="Proteomes" id="UP000507470">
    <property type="component" value="Unassembled WGS sequence"/>
</dbReference>
<dbReference type="GO" id="GO:0007165">
    <property type="term" value="P:signal transduction"/>
    <property type="evidence" value="ECO:0007669"/>
    <property type="project" value="InterPro"/>
</dbReference>
<dbReference type="Gene3D" id="1.10.555.10">
    <property type="entry name" value="Rho GTPase activation protein"/>
    <property type="match status" value="1"/>
</dbReference>
<dbReference type="InterPro" id="IPR008936">
    <property type="entry name" value="Rho_GTPase_activation_prot"/>
</dbReference>
<dbReference type="AlphaFoldDB" id="A0A6J8E311"/>
<proteinExistence type="predicted"/>
<dbReference type="OrthoDB" id="27680at2759"/>
<keyword evidence="1" id="KW-0343">GTPase activation</keyword>
<name>A0A6J8E311_MYTCO</name>
<dbReference type="SUPFAM" id="SSF48350">
    <property type="entry name" value="GTPase activation domain, GAP"/>
    <property type="match status" value="1"/>
</dbReference>
<evidence type="ECO:0000256" key="1">
    <source>
        <dbReference type="ARBA" id="ARBA00022468"/>
    </source>
</evidence>
<accession>A0A6J8E311</accession>
<dbReference type="GO" id="GO:0005096">
    <property type="term" value="F:GTPase activator activity"/>
    <property type="evidence" value="ECO:0007669"/>
    <property type="project" value="UniProtKB-KW"/>
</dbReference>
<evidence type="ECO:0000313" key="4">
    <source>
        <dbReference type="Proteomes" id="UP000507470"/>
    </source>
</evidence>
<dbReference type="PANTHER" id="PTHR14963:SF1">
    <property type="entry name" value="RHO GTPASE-ACTIVATING PROTEIN CONUNDRUM"/>
    <property type="match status" value="1"/>
</dbReference>
<dbReference type="GO" id="GO:0051056">
    <property type="term" value="P:regulation of small GTPase mediated signal transduction"/>
    <property type="evidence" value="ECO:0007669"/>
    <property type="project" value="TreeGrafter"/>
</dbReference>
<protein>
    <submittedName>
        <fullName evidence="3">ARHGAP18_28_40</fullName>
    </submittedName>
</protein>
<evidence type="ECO:0000259" key="2">
    <source>
        <dbReference type="PROSITE" id="PS50238"/>
    </source>
</evidence>
<keyword evidence="4" id="KW-1185">Reference proteome</keyword>
<dbReference type="InterPro" id="IPR000198">
    <property type="entry name" value="RhoGAP_dom"/>
</dbReference>
<gene>
    <name evidence="3" type="ORF">MCOR_47584</name>
</gene>
<dbReference type="GO" id="GO:0030833">
    <property type="term" value="P:regulation of actin filament polymerization"/>
    <property type="evidence" value="ECO:0007669"/>
    <property type="project" value="TreeGrafter"/>
</dbReference>